<comment type="similarity">
    <text evidence="1">Belongs to the MlaA family.</text>
</comment>
<proteinExistence type="inferred from homology"/>
<dbReference type="Pfam" id="PF04333">
    <property type="entry name" value="MlaA"/>
    <property type="match status" value="1"/>
</dbReference>
<feature type="compositionally biased region" description="Acidic residues" evidence="3">
    <location>
        <begin position="243"/>
        <end position="260"/>
    </location>
</feature>
<protein>
    <submittedName>
        <fullName evidence="5">Phospholipid-binding lipoprotein MlaA</fullName>
    </submittedName>
</protein>
<evidence type="ECO:0000256" key="2">
    <source>
        <dbReference type="ARBA" id="ARBA00022729"/>
    </source>
</evidence>
<accession>A0A841L4Q9</accession>
<gene>
    <name evidence="5" type="ORF">FHS79_000104</name>
</gene>
<keyword evidence="5" id="KW-0449">Lipoprotein</keyword>
<comment type="caution">
    <text evidence="5">The sequence shown here is derived from an EMBL/GenBank/DDBJ whole genome shotgun (WGS) entry which is preliminary data.</text>
</comment>
<dbReference type="EMBL" id="JACIIV010000001">
    <property type="protein sequence ID" value="MBB6225953.1"/>
    <property type="molecule type" value="Genomic_DNA"/>
</dbReference>
<name>A0A841L4Q9_9SPHN</name>
<evidence type="ECO:0000313" key="5">
    <source>
        <dbReference type="EMBL" id="MBB6225953.1"/>
    </source>
</evidence>
<dbReference type="PANTHER" id="PTHR30035:SF3">
    <property type="entry name" value="INTERMEMBRANE PHOSPHOLIPID TRANSPORT SYSTEM LIPOPROTEIN MLAA"/>
    <property type="match status" value="1"/>
</dbReference>
<keyword evidence="2 4" id="KW-0732">Signal</keyword>
<organism evidence="5 6">
    <name type="scientific">Polymorphobacter multimanifer</name>
    <dbReference type="NCBI Taxonomy" id="1070431"/>
    <lineage>
        <taxon>Bacteria</taxon>
        <taxon>Pseudomonadati</taxon>
        <taxon>Pseudomonadota</taxon>
        <taxon>Alphaproteobacteria</taxon>
        <taxon>Sphingomonadales</taxon>
        <taxon>Sphingosinicellaceae</taxon>
        <taxon>Polymorphobacter</taxon>
    </lineage>
</organism>
<dbReference type="GO" id="GO:0016020">
    <property type="term" value="C:membrane"/>
    <property type="evidence" value="ECO:0007669"/>
    <property type="project" value="InterPro"/>
</dbReference>
<feature type="chain" id="PRO_5032810438" evidence="4">
    <location>
        <begin position="18"/>
        <end position="273"/>
    </location>
</feature>
<evidence type="ECO:0000256" key="4">
    <source>
        <dbReference type="SAM" id="SignalP"/>
    </source>
</evidence>
<reference evidence="5 6" key="1">
    <citation type="submission" date="2020-08" db="EMBL/GenBank/DDBJ databases">
        <title>Genomic Encyclopedia of Type Strains, Phase IV (KMG-IV): sequencing the most valuable type-strain genomes for metagenomic binning, comparative biology and taxonomic classification.</title>
        <authorList>
            <person name="Goeker M."/>
        </authorList>
    </citation>
    <scope>NUCLEOTIDE SEQUENCE [LARGE SCALE GENOMIC DNA]</scope>
    <source>
        <strain evidence="5 6">DSM 102189</strain>
    </source>
</reference>
<keyword evidence="6" id="KW-1185">Reference proteome</keyword>
<dbReference type="PRINTS" id="PR01805">
    <property type="entry name" value="VACJLIPOPROT"/>
</dbReference>
<feature type="signal peptide" evidence="4">
    <location>
        <begin position="1"/>
        <end position="17"/>
    </location>
</feature>
<dbReference type="PROSITE" id="PS51257">
    <property type="entry name" value="PROKAR_LIPOPROTEIN"/>
    <property type="match status" value="1"/>
</dbReference>
<feature type="region of interest" description="Disordered" evidence="3">
    <location>
        <begin position="236"/>
        <end position="273"/>
    </location>
</feature>
<dbReference type="Proteomes" id="UP000538147">
    <property type="component" value="Unassembled WGS sequence"/>
</dbReference>
<dbReference type="PANTHER" id="PTHR30035">
    <property type="entry name" value="LIPOPROTEIN VACJ-RELATED"/>
    <property type="match status" value="1"/>
</dbReference>
<dbReference type="InterPro" id="IPR007428">
    <property type="entry name" value="MlaA"/>
</dbReference>
<sequence>MRVSTLLFALAPALALAACATPQSLSLESAEADPWEATNRRVYALNKKLDRYAVKPVTQVYRAAVPPAGRTAVTNVYQNYSEPRNFMGYLLQGKVKLAFRSLDRLIINTTLGIGGLADNATDLGRPQSNTDWGQTLAMWGVKPGPYVMLPFFGPGTLRDALMTPVDFVLDPADIARNAALSPSLYWRAGQITGRVVELRSRLIDAGGDAVLADSLDEYTLIKSAYLQRRRAQLYYGNPPPTAEELEEYEEAEAAEPEPVPEAEAAPAPPPEKP</sequence>
<dbReference type="AlphaFoldDB" id="A0A841L4Q9"/>
<dbReference type="GO" id="GO:0120010">
    <property type="term" value="P:intermembrane phospholipid transfer"/>
    <property type="evidence" value="ECO:0007669"/>
    <property type="project" value="TreeGrafter"/>
</dbReference>
<evidence type="ECO:0000256" key="1">
    <source>
        <dbReference type="ARBA" id="ARBA00010634"/>
    </source>
</evidence>
<evidence type="ECO:0000313" key="6">
    <source>
        <dbReference type="Proteomes" id="UP000538147"/>
    </source>
</evidence>
<evidence type="ECO:0000256" key="3">
    <source>
        <dbReference type="SAM" id="MobiDB-lite"/>
    </source>
</evidence>